<organism evidence="1">
    <name type="scientific">marine sediment metagenome</name>
    <dbReference type="NCBI Taxonomy" id="412755"/>
    <lineage>
        <taxon>unclassified sequences</taxon>
        <taxon>metagenomes</taxon>
        <taxon>ecological metagenomes</taxon>
    </lineage>
</organism>
<comment type="caution">
    <text evidence="1">The sequence shown here is derived from an EMBL/GenBank/DDBJ whole genome shotgun (WGS) entry which is preliminary data.</text>
</comment>
<protein>
    <submittedName>
        <fullName evidence="1">Uncharacterized protein</fullName>
    </submittedName>
</protein>
<gene>
    <name evidence="1" type="ORF">LCGC14_2829840</name>
</gene>
<sequence length="78" mass="8829">MKEQRPILTSTALATAALGPLIPQLYVPRFKQALGGLPNLYQWRFIAKGEFLYYQKDDTPVYAERDMVEIAALRRGTG</sequence>
<name>A0A0F8YED7_9ZZZZ</name>
<accession>A0A0F8YED7</accession>
<evidence type="ECO:0000313" key="1">
    <source>
        <dbReference type="EMBL" id="KKK79802.1"/>
    </source>
</evidence>
<proteinExistence type="predicted"/>
<dbReference type="EMBL" id="LAZR01053862">
    <property type="protein sequence ID" value="KKK79802.1"/>
    <property type="molecule type" value="Genomic_DNA"/>
</dbReference>
<reference evidence="1" key="1">
    <citation type="journal article" date="2015" name="Nature">
        <title>Complex archaea that bridge the gap between prokaryotes and eukaryotes.</title>
        <authorList>
            <person name="Spang A."/>
            <person name="Saw J.H."/>
            <person name="Jorgensen S.L."/>
            <person name="Zaremba-Niedzwiedzka K."/>
            <person name="Martijn J."/>
            <person name="Lind A.E."/>
            <person name="van Eijk R."/>
            <person name="Schleper C."/>
            <person name="Guy L."/>
            <person name="Ettema T.J."/>
        </authorList>
    </citation>
    <scope>NUCLEOTIDE SEQUENCE</scope>
</reference>
<dbReference type="AlphaFoldDB" id="A0A0F8YED7"/>